<dbReference type="NCBIfam" id="NF041495">
    <property type="entry name" value="MobB_relaxase"/>
    <property type="match status" value="1"/>
</dbReference>
<dbReference type="Pfam" id="PF18976">
    <property type="entry name" value="DUF5712"/>
    <property type="match status" value="1"/>
</dbReference>
<sequence>MYITISPQKTGGSFPKSSSGFVSYLEKENEGKSPEAQEFFFNQEEDQVTPETVIQEIDANTAKLKNSEPKFYSITLNPSAYELKQLQSKNQLKEYTREVMKAYAASFNREIDGRPVNVNDLKYFAKLETQRTYKGTDWKIKENQPYATRILKLKNEMRRIQQGESTGDLKSLQQQIDKLEWEAPHQLNGQRIIQGMSKEGNQAHIHIIISRKDASNRYSLSPGSKYKASEVMMNGKMVQRGFDRDHFFKQAEKVFDRQFGYRRNFVESYKARKMFLQQPKSYLHQLTKLPTSEKRIAFQMLRATGLPNVPSIPTSKVQLALKTFKSLKRGVEIALKSGSIGI</sequence>
<dbReference type="InterPro" id="IPR048098">
    <property type="entry name" value="MobB"/>
</dbReference>
<reference evidence="1 2" key="1">
    <citation type="submission" date="2023-09" db="EMBL/GenBank/DDBJ databases">
        <authorList>
            <person name="Rey-Velasco X."/>
        </authorList>
    </citation>
    <scope>NUCLEOTIDE SEQUENCE [LARGE SCALE GENOMIC DNA]</scope>
    <source>
        <strain evidence="1 2">F363</strain>
    </source>
</reference>
<accession>A0ABU3C7C3</accession>
<dbReference type="InterPro" id="IPR043766">
    <property type="entry name" value="BfmA-like"/>
</dbReference>
<dbReference type="Proteomes" id="UP001262889">
    <property type="component" value="Unassembled WGS sequence"/>
</dbReference>
<dbReference type="RefSeq" id="WP_311533885.1">
    <property type="nucleotide sequence ID" value="NZ_JAVRHQ010000004.1"/>
</dbReference>
<dbReference type="EMBL" id="JAVRHQ010000004">
    <property type="protein sequence ID" value="MDT0642211.1"/>
    <property type="molecule type" value="Genomic_DNA"/>
</dbReference>
<evidence type="ECO:0000313" key="1">
    <source>
        <dbReference type="EMBL" id="MDT0642211.1"/>
    </source>
</evidence>
<protein>
    <submittedName>
        <fullName evidence="1">MobB family relaxase</fullName>
    </submittedName>
</protein>
<proteinExistence type="predicted"/>
<name>A0ABU3C7C3_9FLAO</name>
<comment type="caution">
    <text evidence="1">The sequence shown here is derived from an EMBL/GenBank/DDBJ whole genome shotgun (WGS) entry which is preliminary data.</text>
</comment>
<organism evidence="1 2">
    <name type="scientific">Autumnicola tepida</name>
    <dbReference type="NCBI Taxonomy" id="3075595"/>
    <lineage>
        <taxon>Bacteria</taxon>
        <taxon>Pseudomonadati</taxon>
        <taxon>Bacteroidota</taxon>
        <taxon>Flavobacteriia</taxon>
        <taxon>Flavobacteriales</taxon>
        <taxon>Flavobacteriaceae</taxon>
        <taxon>Autumnicola</taxon>
    </lineage>
</organism>
<keyword evidence="2" id="KW-1185">Reference proteome</keyword>
<gene>
    <name evidence="1" type="primary">mobB</name>
    <name evidence="1" type="ORF">RM553_05130</name>
</gene>
<evidence type="ECO:0000313" key="2">
    <source>
        <dbReference type="Proteomes" id="UP001262889"/>
    </source>
</evidence>